<keyword evidence="4" id="KW-1185">Reference proteome</keyword>
<evidence type="ECO:0000259" key="2">
    <source>
        <dbReference type="Pfam" id="PF03807"/>
    </source>
</evidence>
<dbReference type="PANTHER" id="PTHR14239">
    <property type="entry name" value="DUDULIN-RELATED"/>
    <property type="match status" value="1"/>
</dbReference>
<proteinExistence type="predicted"/>
<feature type="domain" description="Pyrroline-5-carboxylate reductase catalytic N-terminal" evidence="2">
    <location>
        <begin position="3"/>
        <end position="92"/>
    </location>
</feature>
<dbReference type="InterPro" id="IPR028939">
    <property type="entry name" value="P5C_Rdtase_cat_N"/>
</dbReference>
<evidence type="ECO:0000313" key="4">
    <source>
        <dbReference type="Proteomes" id="UP001248709"/>
    </source>
</evidence>
<organism evidence="3 4">
    <name type="scientific">Paenibacillus forsythiae</name>
    <dbReference type="NCBI Taxonomy" id="365616"/>
    <lineage>
        <taxon>Bacteria</taxon>
        <taxon>Bacillati</taxon>
        <taxon>Bacillota</taxon>
        <taxon>Bacilli</taxon>
        <taxon>Bacillales</taxon>
        <taxon>Paenibacillaceae</taxon>
        <taxon>Paenibacillus</taxon>
    </lineage>
</organism>
<dbReference type="RefSeq" id="WP_025699951.1">
    <property type="nucleotide sequence ID" value="NZ_JAUSUY010000021.1"/>
</dbReference>
<evidence type="ECO:0000256" key="1">
    <source>
        <dbReference type="ARBA" id="ARBA00023002"/>
    </source>
</evidence>
<dbReference type="InterPro" id="IPR051267">
    <property type="entry name" value="STEAP_metalloreductase"/>
</dbReference>
<accession>A0ABU3HC89</accession>
<gene>
    <name evidence="3" type="ORF">J2Z22_004030</name>
</gene>
<dbReference type="SUPFAM" id="SSF51735">
    <property type="entry name" value="NAD(P)-binding Rossmann-fold domains"/>
    <property type="match status" value="1"/>
</dbReference>
<reference evidence="3 4" key="1">
    <citation type="submission" date="2023-07" db="EMBL/GenBank/DDBJ databases">
        <title>Genomic Encyclopedia of Type Strains, Phase IV (KMG-IV): sequencing the most valuable type-strain genomes for metagenomic binning, comparative biology and taxonomic classification.</title>
        <authorList>
            <person name="Goeker M."/>
        </authorList>
    </citation>
    <scope>NUCLEOTIDE SEQUENCE [LARGE SCALE GENOMIC DNA]</scope>
    <source>
        <strain evidence="3 4">T98</strain>
    </source>
</reference>
<evidence type="ECO:0000313" key="3">
    <source>
        <dbReference type="EMBL" id="MDT3428438.1"/>
    </source>
</evidence>
<name>A0ABU3HC89_9BACL</name>
<dbReference type="Pfam" id="PF03807">
    <property type="entry name" value="F420_oxidored"/>
    <property type="match status" value="1"/>
</dbReference>
<sequence>MSIGIIGAGEIGQAFAKQVIKAGYEVLLSNSRGPESLAPLAAKLGGKSKAVTAQEAAAADVVFLALPWKHLKDAVSGLPEWNGRIVIDAMNPIITPEFIVADLGGRTSSEVVAELVPGARVVKGFNTLTPAVLGSDPQIAGGRRVIFISGDDAAAKAEVTRINDKVGFATVDLGGLADGGKLHQFPGGPLPALNLIKLS</sequence>
<dbReference type="Proteomes" id="UP001248709">
    <property type="component" value="Unassembled WGS sequence"/>
</dbReference>
<protein>
    <submittedName>
        <fullName evidence="3">Dinucleotide-binding enzyme</fullName>
    </submittedName>
</protein>
<keyword evidence="1" id="KW-0560">Oxidoreductase</keyword>
<comment type="caution">
    <text evidence="3">The sequence shown here is derived from an EMBL/GenBank/DDBJ whole genome shotgun (WGS) entry which is preliminary data.</text>
</comment>
<dbReference type="InterPro" id="IPR036291">
    <property type="entry name" value="NAD(P)-bd_dom_sf"/>
</dbReference>
<dbReference type="Gene3D" id="3.40.50.720">
    <property type="entry name" value="NAD(P)-binding Rossmann-like Domain"/>
    <property type="match status" value="1"/>
</dbReference>
<dbReference type="EMBL" id="JAUSUY010000021">
    <property type="protein sequence ID" value="MDT3428438.1"/>
    <property type="molecule type" value="Genomic_DNA"/>
</dbReference>